<evidence type="ECO:0000313" key="5">
    <source>
        <dbReference type="Proteomes" id="UP000472240"/>
    </source>
</evidence>
<dbReference type="SUPFAM" id="SSF52540">
    <property type="entry name" value="P-loop containing nucleoside triphosphate hydrolases"/>
    <property type="match status" value="1"/>
</dbReference>
<proteinExistence type="predicted"/>
<dbReference type="GO" id="GO:0005319">
    <property type="term" value="F:lipid transporter activity"/>
    <property type="evidence" value="ECO:0007669"/>
    <property type="project" value="TreeGrafter"/>
</dbReference>
<name>A0A671GB12_RHIFE</name>
<dbReference type="Ensembl" id="ENSRFET00010036258.1">
    <property type="protein sequence ID" value="ENSRFEP00010033490.1"/>
    <property type="gene ID" value="ENSRFEG00010022011.1"/>
</dbReference>
<evidence type="ECO:0000313" key="4">
    <source>
        <dbReference type="Ensembl" id="ENSRFEP00010033490.1"/>
    </source>
</evidence>
<dbReference type="AlphaFoldDB" id="A0A671GB12"/>
<dbReference type="Proteomes" id="UP000472240">
    <property type="component" value="Unplaced"/>
</dbReference>
<dbReference type="GeneTree" id="ENSGT00940000163770"/>
<dbReference type="GO" id="GO:0016020">
    <property type="term" value="C:membrane"/>
    <property type="evidence" value="ECO:0007669"/>
    <property type="project" value="InterPro"/>
</dbReference>
<dbReference type="OMA" id="EIWSCLA"/>
<evidence type="ECO:0000256" key="2">
    <source>
        <dbReference type="ARBA" id="ARBA00022737"/>
    </source>
</evidence>
<dbReference type="Pfam" id="PF00005">
    <property type="entry name" value="ABC_tran"/>
    <property type="match status" value="1"/>
</dbReference>
<dbReference type="GO" id="GO:0005524">
    <property type="term" value="F:ATP binding"/>
    <property type="evidence" value="ECO:0007669"/>
    <property type="project" value="InterPro"/>
</dbReference>
<evidence type="ECO:0000259" key="3">
    <source>
        <dbReference type="Pfam" id="PF00005"/>
    </source>
</evidence>
<accession>A0A671GB12</accession>
<dbReference type="InterPro" id="IPR003439">
    <property type="entry name" value="ABC_transporter-like_ATP-bd"/>
</dbReference>
<evidence type="ECO:0000256" key="1">
    <source>
        <dbReference type="ARBA" id="ARBA00022448"/>
    </source>
</evidence>
<protein>
    <recommendedName>
        <fullName evidence="3">ABC transporter domain-containing protein</fullName>
    </recommendedName>
</protein>
<dbReference type="InterPro" id="IPR026082">
    <property type="entry name" value="ABCA"/>
</dbReference>
<dbReference type="PANTHER" id="PTHR19229:SF36">
    <property type="entry name" value="ATP-BINDING CASSETTE SUB-FAMILY A MEMBER 2"/>
    <property type="match status" value="1"/>
</dbReference>
<dbReference type="InterPro" id="IPR027417">
    <property type="entry name" value="P-loop_NTPase"/>
</dbReference>
<dbReference type="FunFam" id="3.40.50.300:FF:002275">
    <property type="entry name" value="ATP-binding cassette, subfamily A (ABC1), member 16"/>
    <property type="match status" value="1"/>
</dbReference>
<feature type="domain" description="ABC transporter" evidence="3">
    <location>
        <begin position="8"/>
        <end position="122"/>
    </location>
</feature>
<dbReference type="InParanoid" id="A0A671GB12"/>
<organism evidence="4 5">
    <name type="scientific">Rhinolophus ferrumequinum</name>
    <name type="common">Greater horseshoe bat</name>
    <dbReference type="NCBI Taxonomy" id="59479"/>
    <lineage>
        <taxon>Eukaryota</taxon>
        <taxon>Metazoa</taxon>
        <taxon>Chordata</taxon>
        <taxon>Craniata</taxon>
        <taxon>Vertebrata</taxon>
        <taxon>Euteleostomi</taxon>
        <taxon>Mammalia</taxon>
        <taxon>Eutheria</taxon>
        <taxon>Laurasiatheria</taxon>
        <taxon>Chiroptera</taxon>
        <taxon>Yinpterochiroptera</taxon>
        <taxon>Rhinolophoidea</taxon>
        <taxon>Rhinolophidae</taxon>
        <taxon>Rhinolophinae</taxon>
        <taxon>Rhinolophus</taxon>
    </lineage>
</organism>
<sequence>MDEQTKKIRGCSPPTRGEAYINGYAVSKHRVDVRKHMGFCPQQNWLFGDLTLSEHLYFYSMVKGKCQKIYPMEIDHMLFTFNLQEKRDTFSELLSGGMKRKLSLMIALIGGTKVVILDEPTTGMDPVSRRATWSLLQEYKQDRTILLTTHYMDEADVLGDRIAIMVKGALQCCGSSFFLKQIYGLSPFDHSLHIDAIIIFF</sequence>
<keyword evidence="5" id="KW-1185">Reference proteome</keyword>
<dbReference type="GO" id="GO:0140359">
    <property type="term" value="F:ABC-type transporter activity"/>
    <property type="evidence" value="ECO:0007669"/>
    <property type="project" value="InterPro"/>
</dbReference>
<dbReference type="Gene3D" id="3.40.50.300">
    <property type="entry name" value="P-loop containing nucleotide triphosphate hydrolases"/>
    <property type="match status" value="1"/>
</dbReference>
<dbReference type="FunCoup" id="A0A671GB12">
    <property type="interactions" value="1"/>
</dbReference>
<reference evidence="4" key="2">
    <citation type="submission" date="2025-09" db="UniProtKB">
        <authorList>
            <consortium name="Ensembl"/>
        </authorList>
    </citation>
    <scope>IDENTIFICATION</scope>
</reference>
<dbReference type="GO" id="GO:0016887">
    <property type="term" value="F:ATP hydrolysis activity"/>
    <property type="evidence" value="ECO:0007669"/>
    <property type="project" value="InterPro"/>
</dbReference>
<dbReference type="PANTHER" id="PTHR19229">
    <property type="entry name" value="ATP-BINDING CASSETTE TRANSPORTER SUBFAMILY A ABCA"/>
    <property type="match status" value="1"/>
</dbReference>
<keyword evidence="1" id="KW-0813">Transport</keyword>
<dbReference type="CDD" id="cd03263">
    <property type="entry name" value="ABC_subfamily_A"/>
    <property type="match status" value="1"/>
</dbReference>
<keyword evidence="2" id="KW-0677">Repeat</keyword>
<reference evidence="4" key="1">
    <citation type="submission" date="2025-08" db="UniProtKB">
        <authorList>
            <consortium name="Ensembl"/>
        </authorList>
    </citation>
    <scope>IDENTIFICATION</scope>
</reference>